<dbReference type="InterPro" id="IPR033379">
    <property type="entry name" value="Acid_Pase_AS"/>
</dbReference>
<comment type="similarity">
    <text evidence="1">Belongs to the histidine acid phosphatase family.</text>
</comment>
<dbReference type="Proteomes" id="UP001187682">
    <property type="component" value="Unassembled WGS sequence"/>
</dbReference>
<dbReference type="Pfam" id="PF00328">
    <property type="entry name" value="His_Phos_2"/>
    <property type="match status" value="1"/>
</dbReference>
<dbReference type="PROSITE" id="PS00616">
    <property type="entry name" value="HIS_ACID_PHOSPHAT_1"/>
    <property type="match status" value="1"/>
</dbReference>
<evidence type="ECO:0000256" key="3">
    <source>
        <dbReference type="ARBA" id="ARBA00022801"/>
    </source>
</evidence>
<evidence type="ECO:0000313" key="5">
    <source>
        <dbReference type="EMBL" id="SPO01053.1"/>
    </source>
</evidence>
<dbReference type="EMBL" id="ONZQ02000004">
    <property type="protein sequence ID" value="SPO01053.1"/>
    <property type="molecule type" value="Genomic_DNA"/>
</dbReference>
<organism evidence="5 6">
    <name type="scientific">Cephalotrichum gorgonifer</name>
    <dbReference type="NCBI Taxonomy" id="2041049"/>
    <lineage>
        <taxon>Eukaryota</taxon>
        <taxon>Fungi</taxon>
        <taxon>Dikarya</taxon>
        <taxon>Ascomycota</taxon>
        <taxon>Pezizomycotina</taxon>
        <taxon>Sordariomycetes</taxon>
        <taxon>Hypocreomycetidae</taxon>
        <taxon>Microascales</taxon>
        <taxon>Microascaceae</taxon>
        <taxon>Cephalotrichum</taxon>
    </lineage>
</organism>
<dbReference type="EC" id="3.1.3.8" evidence="2"/>
<sequence>MTSIQFRDPYSPAELRALYPAGLSLRQVQILLRHGERTPITWRFSSAGLPQFWPYCRHASTLRAALLDSRTQAFTEFEWSRHLETFASEGDDSPVPARGPGGAVANLCDYGMLTDEGRRSTYTLGQRLRSLYVDRLGFLPKRIESTEGVYLRATPIPRALESMQQVFLALYPPDSRSPDMAPPNIVSRVPAHETLYPNDSHCRRLAHLSRQFAKRAGERWDHTPEMRYVTSKIGKWMPPAAEGGGNQAVAVGSKPSLVGVMDTVNSTLAHGPATRLPTEFYDEKMRRILDTVAVEEWFAGYLESNEYRRLGIGSLMGDVVERMVGSAQATGAPGAPEPVKLALSGCHDTTLAAVVGSIGGPAALRNWPPFTSHIALELFSKDGATAPFREGAGAEPIRRTSTTSPEWSSEMEKALGGWYVRVRYNDEPVVVPGCRAPGKHLDGDVSFCTLAAFKSVVDKFTPTNWRKECQTDITGPAFPSKPEEAGY</sequence>
<evidence type="ECO:0000313" key="6">
    <source>
        <dbReference type="Proteomes" id="UP001187682"/>
    </source>
</evidence>
<dbReference type="InterPro" id="IPR050645">
    <property type="entry name" value="Histidine_acid_phosphatase"/>
</dbReference>
<proteinExistence type="inferred from homology"/>
<name>A0AAE8MVY6_9PEZI</name>
<comment type="caution">
    <text evidence="5">The sequence shown here is derived from an EMBL/GenBank/DDBJ whole genome shotgun (WGS) entry which is preliminary data.</text>
</comment>
<evidence type="ECO:0000256" key="2">
    <source>
        <dbReference type="ARBA" id="ARBA00012632"/>
    </source>
</evidence>
<dbReference type="GO" id="GO:0016158">
    <property type="term" value="F:inositol hexakisphosphate 3-phosphatase activity"/>
    <property type="evidence" value="ECO:0007669"/>
    <property type="project" value="UniProtKB-EC"/>
</dbReference>
<evidence type="ECO:0000256" key="4">
    <source>
        <dbReference type="SAM" id="MobiDB-lite"/>
    </source>
</evidence>
<feature type="region of interest" description="Disordered" evidence="4">
    <location>
        <begin position="389"/>
        <end position="408"/>
    </location>
</feature>
<dbReference type="PANTHER" id="PTHR11567">
    <property type="entry name" value="ACID PHOSPHATASE-RELATED"/>
    <property type="match status" value="1"/>
</dbReference>
<dbReference type="Gene3D" id="3.40.50.1240">
    <property type="entry name" value="Phosphoglycerate mutase-like"/>
    <property type="match status" value="1"/>
</dbReference>
<protein>
    <recommendedName>
        <fullName evidence="2">3-phytase</fullName>
        <ecNumber evidence="2">3.1.3.8</ecNumber>
    </recommendedName>
</protein>
<accession>A0AAE8MVY6</accession>
<keyword evidence="3" id="KW-0378">Hydrolase</keyword>
<evidence type="ECO:0000256" key="1">
    <source>
        <dbReference type="ARBA" id="ARBA00005375"/>
    </source>
</evidence>
<dbReference type="SUPFAM" id="SSF53254">
    <property type="entry name" value="Phosphoglycerate mutase-like"/>
    <property type="match status" value="1"/>
</dbReference>
<gene>
    <name evidence="5" type="ORF">DNG_03800</name>
</gene>
<dbReference type="AlphaFoldDB" id="A0AAE8MVY6"/>
<dbReference type="InterPro" id="IPR029033">
    <property type="entry name" value="His_PPase_superfam"/>
</dbReference>
<dbReference type="PANTHER" id="PTHR11567:SF110">
    <property type="entry name" value="2-PHOSPHOXYLOSE PHOSPHATASE 1"/>
    <property type="match status" value="1"/>
</dbReference>
<dbReference type="InterPro" id="IPR000560">
    <property type="entry name" value="His_Pase_clade-2"/>
</dbReference>
<reference evidence="5" key="1">
    <citation type="submission" date="2018-03" db="EMBL/GenBank/DDBJ databases">
        <authorList>
            <person name="Guldener U."/>
        </authorList>
    </citation>
    <scope>NUCLEOTIDE SEQUENCE</scope>
</reference>
<dbReference type="CDD" id="cd07061">
    <property type="entry name" value="HP_HAP_like"/>
    <property type="match status" value="1"/>
</dbReference>
<keyword evidence="6" id="KW-1185">Reference proteome</keyword>